<dbReference type="EMBL" id="JAKJSC010000011">
    <property type="protein sequence ID" value="MDE5420432.1"/>
    <property type="molecule type" value="Genomic_DNA"/>
</dbReference>
<dbReference type="SUPFAM" id="SSF48452">
    <property type="entry name" value="TPR-like"/>
    <property type="match status" value="2"/>
</dbReference>
<keyword evidence="1" id="KW-0812">Transmembrane</keyword>
<reference evidence="4 5" key="1">
    <citation type="submission" date="2022-01" db="EMBL/GenBank/DDBJ databases">
        <title>Labilibaculum sp. nov, a marine bacterium isolated from Antarctica.</title>
        <authorList>
            <person name="Dai W."/>
        </authorList>
    </citation>
    <scope>NUCLEOTIDE SEQUENCE [LARGE SCALE GENOMIC DNA]</scope>
    <source>
        <strain evidence="4 5">DW002</strain>
    </source>
</reference>
<evidence type="ECO:0000313" key="5">
    <source>
        <dbReference type="Proteomes" id="UP001528920"/>
    </source>
</evidence>
<evidence type="ECO:0000259" key="3">
    <source>
        <dbReference type="PROSITE" id="PS50109"/>
    </source>
</evidence>
<dbReference type="InterPro" id="IPR019734">
    <property type="entry name" value="TPR_rpt"/>
</dbReference>
<protein>
    <submittedName>
        <fullName evidence="4">ATP-binding protein</fullName>
    </submittedName>
</protein>
<sequence>MKYSINVYLTFLLFILNISSTSLFAQNQSVEELVEASYVDISRDIRAKKLDSSYLEIQKFYKISTDNKLPLYIGKAESLYGEYYSTKGEKDSSLYHFELAEKIFESEEDFSMQGKMNVKIAVIYKSIGEIELSIKYYEKSISLLQINEDTLWYGIVSNKLGRIYYHRLDYVNALKNMQNSINAFRLLDDHSRIGSTYNSMGLIYRETNNKPKEKEVYLKGIEAYKKVDGSKNLGVLYNNLSELYFDEGNVALGLETLEKAKTIYEKANYEKGMIGYYSVLAYYHFTLETPNYEKTIEYSIKKIALSEKFKSNIQYADGIFFLGRSYLQTNQYEKAKTILEEGLGFAEELGYYQEIKNITYPLADVYNKLGMTKKAYETLEKHIRFRDSISSEEKIQEFTRLDEKFKYDQQMLNDSLARVQLDLELKYKHQQEIQEQDRALIIIGFIAVFLLGSAIFIFIYARRRKKQAKELDEKNIIINESLSEKELLLKEIHHRVKNNLQIVSSLLDLQSNSIDDEATLVAINDGQTRMKAMALIHQNLYQNKHLESISFKDYLEQLVVQVSSGNQIEQEVEHSIEMEDVNFDIDTAVPLGLIVNELLTNAFKYAFTKQDIGQLSIKLEHNQDYYKLSIKDNGLGLPDDYNFEKSKSLGLKLVRRLSKQLYGKAEYTFDNGSVFTIYFKDTATRKETS</sequence>
<dbReference type="GO" id="GO:0005524">
    <property type="term" value="F:ATP binding"/>
    <property type="evidence" value="ECO:0007669"/>
    <property type="project" value="UniProtKB-KW"/>
</dbReference>
<proteinExistence type="predicted"/>
<dbReference type="Proteomes" id="UP001528920">
    <property type="component" value="Unassembled WGS sequence"/>
</dbReference>
<dbReference type="InterPro" id="IPR003594">
    <property type="entry name" value="HATPase_dom"/>
</dbReference>
<gene>
    <name evidence="4" type="ORF">L3049_20775</name>
</gene>
<accession>A0ABT5W021</accession>
<feature type="domain" description="Histidine kinase" evidence="3">
    <location>
        <begin position="491"/>
        <end position="683"/>
    </location>
</feature>
<dbReference type="InterPro" id="IPR036890">
    <property type="entry name" value="HATPase_C_sf"/>
</dbReference>
<dbReference type="Pfam" id="PF07568">
    <property type="entry name" value="HisKA_2"/>
    <property type="match status" value="1"/>
</dbReference>
<feature type="signal peptide" evidence="2">
    <location>
        <begin position="1"/>
        <end position="25"/>
    </location>
</feature>
<dbReference type="PANTHER" id="PTHR43065">
    <property type="entry name" value="SENSOR HISTIDINE KINASE"/>
    <property type="match status" value="1"/>
</dbReference>
<dbReference type="SUPFAM" id="SSF55874">
    <property type="entry name" value="ATPase domain of HSP90 chaperone/DNA topoisomerase II/histidine kinase"/>
    <property type="match status" value="1"/>
</dbReference>
<evidence type="ECO:0000313" key="4">
    <source>
        <dbReference type="EMBL" id="MDE5420432.1"/>
    </source>
</evidence>
<dbReference type="RefSeq" id="WP_275111763.1">
    <property type="nucleotide sequence ID" value="NZ_JAKJSC010000011.1"/>
</dbReference>
<feature type="chain" id="PRO_5045486292" evidence="2">
    <location>
        <begin position="26"/>
        <end position="689"/>
    </location>
</feature>
<dbReference type="Gene3D" id="3.30.450.20">
    <property type="entry name" value="PAS domain"/>
    <property type="match status" value="1"/>
</dbReference>
<name>A0ABT5W021_9BACT</name>
<evidence type="ECO:0000256" key="2">
    <source>
        <dbReference type="SAM" id="SignalP"/>
    </source>
</evidence>
<keyword evidence="5" id="KW-1185">Reference proteome</keyword>
<dbReference type="Pfam" id="PF13181">
    <property type="entry name" value="TPR_8"/>
    <property type="match status" value="2"/>
</dbReference>
<dbReference type="InterPro" id="IPR011990">
    <property type="entry name" value="TPR-like_helical_dom_sf"/>
</dbReference>
<keyword evidence="1" id="KW-0472">Membrane</keyword>
<keyword evidence="1" id="KW-1133">Transmembrane helix</keyword>
<dbReference type="InterPro" id="IPR005467">
    <property type="entry name" value="His_kinase_dom"/>
</dbReference>
<comment type="caution">
    <text evidence="4">The sequence shown here is derived from an EMBL/GenBank/DDBJ whole genome shotgun (WGS) entry which is preliminary data.</text>
</comment>
<dbReference type="SMART" id="SM00028">
    <property type="entry name" value="TPR"/>
    <property type="match status" value="4"/>
</dbReference>
<organism evidence="4 5">
    <name type="scientific">Paralabilibaculum antarcticum</name>
    <dbReference type="NCBI Taxonomy" id="2912572"/>
    <lineage>
        <taxon>Bacteria</taxon>
        <taxon>Pseudomonadati</taxon>
        <taxon>Bacteroidota</taxon>
        <taxon>Bacteroidia</taxon>
        <taxon>Marinilabiliales</taxon>
        <taxon>Marinifilaceae</taxon>
        <taxon>Paralabilibaculum</taxon>
    </lineage>
</organism>
<evidence type="ECO:0000256" key="1">
    <source>
        <dbReference type="SAM" id="Phobius"/>
    </source>
</evidence>
<dbReference type="PANTHER" id="PTHR43065:SF23">
    <property type="entry name" value="SENSOR HISTIDINE KINASE PDTAS"/>
    <property type="match status" value="1"/>
</dbReference>
<dbReference type="Gene3D" id="1.25.40.10">
    <property type="entry name" value="Tetratricopeptide repeat domain"/>
    <property type="match status" value="2"/>
</dbReference>
<keyword evidence="4" id="KW-0067">ATP-binding</keyword>
<keyword evidence="4" id="KW-0547">Nucleotide-binding</keyword>
<dbReference type="Pfam" id="PF02518">
    <property type="entry name" value="HATPase_c"/>
    <property type="match status" value="1"/>
</dbReference>
<dbReference type="PROSITE" id="PS50109">
    <property type="entry name" value="HIS_KIN"/>
    <property type="match status" value="1"/>
</dbReference>
<keyword evidence="2" id="KW-0732">Signal</keyword>
<dbReference type="Gene3D" id="3.30.565.10">
    <property type="entry name" value="Histidine kinase-like ATPase, C-terminal domain"/>
    <property type="match status" value="1"/>
</dbReference>
<feature type="transmembrane region" description="Helical" evidence="1">
    <location>
        <begin position="439"/>
        <end position="461"/>
    </location>
</feature>
<dbReference type="SMART" id="SM00387">
    <property type="entry name" value="HATPase_c"/>
    <property type="match status" value="1"/>
</dbReference>
<dbReference type="InterPro" id="IPR011495">
    <property type="entry name" value="Sig_transdc_His_kin_sub2_dim/P"/>
</dbReference>